<proteinExistence type="predicted"/>
<dbReference type="AlphaFoldDB" id="A0AAD0YA93"/>
<organism evidence="3 5">
    <name type="scientific">Chryseobacterium shandongense</name>
    <dbReference type="NCBI Taxonomy" id="1493872"/>
    <lineage>
        <taxon>Bacteria</taxon>
        <taxon>Pseudomonadati</taxon>
        <taxon>Bacteroidota</taxon>
        <taxon>Flavobacteriia</taxon>
        <taxon>Flavobacteriales</taxon>
        <taxon>Weeksellaceae</taxon>
        <taxon>Chryseobacterium group</taxon>
        <taxon>Chryseobacterium</taxon>
    </lineage>
</organism>
<dbReference type="EMBL" id="CP033915">
    <property type="protein sequence ID" value="AZA85537.1"/>
    <property type="molecule type" value="Genomic_DNA"/>
</dbReference>
<dbReference type="EMBL" id="CP033912">
    <property type="protein sequence ID" value="AZA97709.1"/>
    <property type="molecule type" value="Genomic_DNA"/>
</dbReference>
<keyword evidence="6" id="KW-1185">Reference proteome</keyword>
<dbReference type="Proteomes" id="UP000281741">
    <property type="component" value="Chromosome"/>
</dbReference>
<dbReference type="RefSeq" id="WP_123853479.1">
    <property type="nucleotide sequence ID" value="NZ_CP033912.1"/>
</dbReference>
<evidence type="ECO:0000256" key="1">
    <source>
        <dbReference type="SAM" id="SignalP"/>
    </source>
</evidence>
<evidence type="ECO:0000313" key="3">
    <source>
        <dbReference type="EMBL" id="AZA85537.1"/>
    </source>
</evidence>
<dbReference type="Gene3D" id="2.180.10.10">
    <property type="entry name" value="RHS repeat-associated core"/>
    <property type="match status" value="1"/>
</dbReference>
<evidence type="ECO:0000313" key="4">
    <source>
        <dbReference type="EMBL" id="AZA97709.1"/>
    </source>
</evidence>
<feature type="signal peptide" evidence="1">
    <location>
        <begin position="1"/>
        <end position="23"/>
    </location>
</feature>
<accession>A0AAD0YA93</accession>
<dbReference type="PANTHER" id="PTHR32305">
    <property type="match status" value="1"/>
</dbReference>
<dbReference type="Proteomes" id="UP000274073">
    <property type="component" value="Chromosome"/>
</dbReference>
<evidence type="ECO:0000259" key="2">
    <source>
        <dbReference type="Pfam" id="PF20041"/>
    </source>
</evidence>
<evidence type="ECO:0000313" key="5">
    <source>
        <dbReference type="Proteomes" id="UP000274073"/>
    </source>
</evidence>
<gene>
    <name evidence="3" type="ORF">EG349_01385</name>
    <name evidence="4" type="ORF">EG353_20200</name>
</gene>
<dbReference type="InterPro" id="IPR045619">
    <property type="entry name" value="DUF6443"/>
</dbReference>
<evidence type="ECO:0000313" key="6">
    <source>
        <dbReference type="Proteomes" id="UP000281741"/>
    </source>
</evidence>
<sequence>MKNHLIKKMFLIFGLIVSIMASAQTNTENYVQSKNCLNADCTRKSETITYFDGLGRAKQIISVKATPSGKDLVTPVVYDGFGRQVKNILPVPAQTQNSNIHTGITNESAANAYYGVNNAYTEKEVENSPLDRILQQAQPGEPWVMSSGNTEKFEYEANKVNEVKKFIATTSTNTVNNISNTVSQLSVSSDNSGCYAAGVLYKNTVTDEDGNPVTEYKNGRGQTVLVRRTDGTQSIDTYYVYNEYNQLAFVITPKAVKKIEQNNNVVTDGILNELCYQYRYDGQNRNVEKRLPGQDWTWMVYDQQDRLVLLQDGNLRTTTNNFNGKGWIFTKYDELGRIVYTGFFSNTANRQAMQNALNSMAANPYNNEKRSAVPFNLAGVNVFYDKKGFPTGSMTILTINYYDTYPEGAESFSSIQGQYTLSPVLGSNDDASTKGLQTASLVRNIENDQWTRTYMYYDSKGRIISTRSTNHLGGYTNTETKLNFSGLADETYTNHRRTRVSKEIRIKERFIYDDQNRLLQHFHQVDSKPEELLAENTYNDLSQLTNKKTGNNFGTPLQSVDYTYNIRGWLTSINNPSNLGGDLFGMKIKYENPEDPDYGIAKYNGNISEIDWRTKLGDGNYRRYTYKYDPLNRLTDGIYLTPFLAANTQNHYYDEQLSYDVNGNIKTLNRFKNPPAGQNTPLQIDELIYEFGSSDISNKLVKVTDAKANSYGYPTGGNLIGYDVNGNMTSQIDKGISLIKYNYLNLPTQVLSSQGNTSYLYRADGTKAQKIFGSTTTDYLDGFQYENEVLKFFPTAEGFYNAEREEYVYNYTDHLGNVRLSYNGAEVGGIAVLEESNYYPFGLKHQGYNDESLLNDFRTNYNYKYNGKELQETGMYDYGARFYMPDIGRWGVHDPLSETTLHPYSYADNNPIFYNDPTGMIAQQPEMHSTIYKHKRTGEEVNVNDGVNETVLVNGYDFAKARIYANYYNKGGGITNISDKNKDHKFDVNQGYIDFYYSTRYGDGFSFASLFDSGPDKRRMPTSDSDTMILLEMPDIGRKGAVKGLVRGLARAKSANLPAWKTILIDVEHIASGHMKGGSRVSSLKTMFPDNLSERQVENLVREAYRNSKKIKTQGERVLLRGNNIEMWVNTKTKTIETAYPIAR</sequence>
<dbReference type="InterPro" id="IPR050708">
    <property type="entry name" value="T6SS_VgrG/RHS"/>
</dbReference>
<keyword evidence="1" id="KW-0732">Signal</keyword>
<dbReference type="InterPro" id="IPR022385">
    <property type="entry name" value="Rhs_assc_core"/>
</dbReference>
<name>A0AAD0YA93_9FLAO</name>
<feature type="domain" description="DUF6443" evidence="2">
    <location>
        <begin position="28"/>
        <end position="156"/>
    </location>
</feature>
<dbReference type="Pfam" id="PF20041">
    <property type="entry name" value="DUF6443"/>
    <property type="match status" value="1"/>
</dbReference>
<dbReference type="PANTHER" id="PTHR32305:SF15">
    <property type="entry name" value="PROTEIN RHSA-RELATED"/>
    <property type="match status" value="1"/>
</dbReference>
<protein>
    <submittedName>
        <fullName evidence="3">RHS repeat-associated core domain-containing protein</fullName>
    </submittedName>
</protein>
<dbReference type="NCBIfam" id="TIGR03696">
    <property type="entry name" value="Rhs_assc_core"/>
    <property type="match status" value="1"/>
</dbReference>
<feature type="chain" id="PRO_5042195504" evidence="1">
    <location>
        <begin position="24"/>
        <end position="1144"/>
    </location>
</feature>
<reference evidence="5 6" key="1">
    <citation type="submission" date="2018-11" db="EMBL/GenBank/DDBJ databases">
        <title>Proposal to divide the Flavobacteriaceae and reorganize its genera based on Amino Acid Identity values calculated from whole genome sequences.</title>
        <authorList>
            <person name="Nicholson A.C."/>
            <person name="Gulvik C.A."/>
            <person name="Whitney A.M."/>
            <person name="Humrighouse B.W."/>
            <person name="Bell M."/>
            <person name="Holmes B."/>
            <person name="Steigerwalt A.G."/>
            <person name="Villarma A."/>
            <person name="Sheth M."/>
            <person name="Batra D."/>
            <person name="Pryor J."/>
            <person name="Bernardet J.-F."/>
            <person name="Hugo C."/>
            <person name="Kampfer P."/>
            <person name="Newman J."/>
            <person name="McQuiston J.R."/>
        </authorList>
    </citation>
    <scope>NUCLEOTIDE SEQUENCE [LARGE SCALE GENOMIC DNA]</scope>
    <source>
        <strain evidence="3 5">G0207</strain>
        <strain evidence="4 6">H5143</strain>
    </source>
</reference>